<dbReference type="InterPro" id="IPR027417">
    <property type="entry name" value="P-loop_NTPase"/>
</dbReference>
<feature type="non-terminal residue" evidence="2">
    <location>
        <position position="352"/>
    </location>
</feature>
<accession>A0A955KWP2</accession>
<sequence>MTKKKLLQKVLKNIRNGLSLTVLGVRGSGKTKFLNMLIQELEKSPDKFTYIVIDPNDMIQINEVDFFKQLLLLIQEQLKINMAKVEDRSFASGIDELMDSTDPFVLFNKVKTGLRLLTKASDSQIVIVLNHLSSLKDLNATFFNCFGTIEQVAPGRISFVFANDSGFWKTFDNDTVPSNFSFMRNLIYWLPLPTKKELSNLLDEFSQQFEYELSKEERDFIAAETAGHMGLAKYIAQYFSEGNKVPNNEEEYLRMLHHNPIKRRLLQIYNELDENELAALKMSQEGRGTKSVPAHHIEKFKATHLLNDGEDNTPEITIMTKFVRSYSKVDQKYDLISPSYNSAQSDSLFIEG</sequence>
<reference evidence="2" key="2">
    <citation type="journal article" date="2021" name="Microbiome">
        <title>Successional dynamics and alternative stable states in a saline activated sludge microbial community over 9 years.</title>
        <authorList>
            <person name="Wang Y."/>
            <person name="Ye J."/>
            <person name="Ju F."/>
            <person name="Liu L."/>
            <person name="Boyd J.A."/>
            <person name="Deng Y."/>
            <person name="Parks D.H."/>
            <person name="Jiang X."/>
            <person name="Yin X."/>
            <person name="Woodcroft B.J."/>
            <person name="Tyson G.W."/>
            <person name="Hugenholtz P."/>
            <person name="Polz M.F."/>
            <person name="Zhang T."/>
        </authorList>
    </citation>
    <scope>NUCLEOTIDE SEQUENCE</scope>
    <source>
        <strain evidence="2">HKST-UBA16</strain>
    </source>
</reference>
<dbReference type="Pfam" id="PF07693">
    <property type="entry name" value="KAP_NTPase"/>
    <property type="match status" value="1"/>
</dbReference>
<dbReference type="Gene3D" id="3.40.50.300">
    <property type="entry name" value="P-loop containing nucleotide triphosphate hydrolases"/>
    <property type="match status" value="1"/>
</dbReference>
<name>A0A955KWP2_9BACT</name>
<dbReference type="InterPro" id="IPR011646">
    <property type="entry name" value="KAP_P-loop"/>
</dbReference>
<reference evidence="2" key="1">
    <citation type="submission" date="2020-04" db="EMBL/GenBank/DDBJ databases">
        <authorList>
            <person name="Zhang T."/>
        </authorList>
    </citation>
    <scope>NUCLEOTIDE SEQUENCE</scope>
    <source>
        <strain evidence="2">HKST-UBA16</strain>
    </source>
</reference>
<dbReference type="AlphaFoldDB" id="A0A955KWP2"/>
<protein>
    <recommendedName>
        <fullName evidence="1">KAP NTPase domain-containing protein</fullName>
    </recommendedName>
</protein>
<evidence type="ECO:0000313" key="3">
    <source>
        <dbReference type="Proteomes" id="UP000748332"/>
    </source>
</evidence>
<dbReference type="Proteomes" id="UP000748332">
    <property type="component" value="Unassembled WGS sequence"/>
</dbReference>
<comment type="caution">
    <text evidence="2">The sequence shown here is derived from an EMBL/GenBank/DDBJ whole genome shotgun (WGS) entry which is preliminary data.</text>
</comment>
<evidence type="ECO:0000259" key="1">
    <source>
        <dbReference type="Pfam" id="PF07693"/>
    </source>
</evidence>
<proteinExistence type="predicted"/>
<dbReference type="EMBL" id="JAGQLM010000110">
    <property type="protein sequence ID" value="MCA9375196.1"/>
    <property type="molecule type" value="Genomic_DNA"/>
</dbReference>
<evidence type="ECO:0000313" key="2">
    <source>
        <dbReference type="EMBL" id="MCA9375196.1"/>
    </source>
</evidence>
<gene>
    <name evidence="2" type="ORF">KC622_02600</name>
</gene>
<organism evidence="2 3">
    <name type="scientific">Candidatus Dojkabacteria bacterium</name>
    <dbReference type="NCBI Taxonomy" id="2099670"/>
    <lineage>
        <taxon>Bacteria</taxon>
        <taxon>Candidatus Dojkabacteria</taxon>
    </lineage>
</organism>
<feature type="domain" description="KAP NTPase" evidence="1">
    <location>
        <begin position="7"/>
        <end position="81"/>
    </location>
</feature>
<dbReference type="SUPFAM" id="SSF52540">
    <property type="entry name" value="P-loop containing nucleoside triphosphate hydrolases"/>
    <property type="match status" value="1"/>
</dbReference>